<name>A0A0F9MR52_9ZZZZ</name>
<dbReference type="AlphaFoldDB" id="A0A0F9MR52"/>
<comment type="caution">
    <text evidence="1">The sequence shown here is derived from an EMBL/GenBank/DDBJ whole genome shotgun (WGS) entry which is preliminary data.</text>
</comment>
<evidence type="ECO:0000313" key="1">
    <source>
        <dbReference type="EMBL" id="KKM79205.1"/>
    </source>
</evidence>
<reference evidence="1" key="1">
    <citation type="journal article" date="2015" name="Nature">
        <title>Complex archaea that bridge the gap between prokaryotes and eukaryotes.</title>
        <authorList>
            <person name="Spang A."/>
            <person name="Saw J.H."/>
            <person name="Jorgensen S.L."/>
            <person name="Zaremba-Niedzwiedzka K."/>
            <person name="Martijn J."/>
            <person name="Lind A.E."/>
            <person name="van Eijk R."/>
            <person name="Schleper C."/>
            <person name="Guy L."/>
            <person name="Ettema T.J."/>
        </authorList>
    </citation>
    <scope>NUCLEOTIDE SEQUENCE</scope>
</reference>
<gene>
    <name evidence="1" type="ORF">LCGC14_1352230</name>
</gene>
<dbReference type="EMBL" id="LAZR01008368">
    <property type="protein sequence ID" value="KKM79205.1"/>
    <property type="molecule type" value="Genomic_DNA"/>
</dbReference>
<sequence>MIHIYFVRRDGALGISIKRFEISGDTPEDIRAKWEALNTPRKWEILRVESRGSSK</sequence>
<accession>A0A0F9MR52</accession>
<protein>
    <submittedName>
        <fullName evidence="1">Uncharacterized protein</fullName>
    </submittedName>
</protein>
<proteinExistence type="predicted"/>
<organism evidence="1">
    <name type="scientific">marine sediment metagenome</name>
    <dbReference type="NCBI Taxonomy" id="412755"/>
    <lineage>
        <taxon>unclassified sequences</taxon>
        <taxon>metagenomes</taxon>
        <taxon>ecological metagenomes</taxon>
    </lineage>
</organism>